<keyword evidence="1" id="KW-0175">Coiled coil</keyword>
<protein>
    <submittedName>
        <fullName evidence="2">Portal protein</fullName>
    </submittedName>
</protein>
<accession>A0A8S5SEU9</accession>
<feature type="coiled-coil region" evidence="1">
    <location>
        <begin position="9"/>
        <end position="36"/>
    </location>
</feature>
<evidence type="ECO:0000313" key="2">
    <source>
        <dbReference type="EMBL" id="DAF49604.1"/>
    </source>
</evidence>
<organism evidence="2">
    <name type="scientific">Myoviridae sp. ctuev19</name>
    <dbReference type="NCBI Taxonomy" id="2827716"/>
    <lineage>
        <taxon>Viruses</taxon>
        <taxon>Duplodnaviria</taxon>
        <taxon>Heunggongvirae</taxon>
        <taxon>Uroviricota</taxon>
        <taxon>Caudoviricetes</taxon>
    </lineage>
</organism>
<evidence type="ECO:0000256" key="1">
    <source>
        <dbReference type="SAM" id="Coils"/>
    </source>
</evidence>
<sequence length="661" mass="73922">MKKENLEKMQKYKALYETAKAAYQQELNKINQQEKAYNGTREIRKKGGGISNQEADCCYNITYRLIESEIDTTIPTVRVDPIHEEDEKAAESIQAVIRTEFERCGMAKLNDSAERMSAVFGGVPFLVEWNNDGGYHDTVGEATVKILHPKNVIPQPGVTEIEQCEYIFVRTAETKQSIHDKYGVPLSDLSEDEPEARKEASADKTYSDELATKIDCYFKHMVDGELKVGVCSWANRAFLRYDADYYARKITVCEKCGQIKTGEVCQCGSKKFVTKPVQTEMLDDMRMTVLGGGTDMVQAVTDGDPVYAQNPDGSLQYPLNENGEYDTNQQPIQIGVEQVRTVLPQFSPKRYPIVMRRNISKFGSFLGRSDVDVIADQQNSINKVLSKMQEKLMKGGSFVTLPQGVSVDTSNKELKVIRVKPNEVSMINVLDIQPSIDKDMNFLSVLQSQAQDALGLTNAFLGQQDTTAVSGSAKQFSANQSAARLSSRRSMKYAFMEELANLIIQTYMAFSGGAIPYSYESTNGEKIYSHFDPKELIKLDAAGEMYWNTEFIFRVDESATVASNHENMWNMMSVMYQAGAYGAIGQDDTNLLYWELLKEAKYPGAGKAIESIKAKIQKQMAMMPQSMPTVADETIRNNGIDDRTTVQKEDLTNLAAMGVSL</sequence>
<proteinExistence type="predicted"/>
<reference evidence="2" key="1">
    <citation type="journal article" date="2021" name="Proc. Natl. Acad. Sci. U.S.A.">
        <title>A Catalog of Tens of Thousands of Viruses from Human Metagenomes Reveals Hidden Associations with Chronic Diseases.</title>
        <authorList>
            <person name="Tisza M.J."/>
            <person name="Buck C.B."/>
        </authorList>
    </citation>
    <scope>NUCLEOTIDE SEQUENCE</scope>
    <source>
        <strain evidence="2">Ctuev19</strain>
    </source>
</reference>
<name>A0A8S5SEU9_9CAUD</name>
<dbReference type="EMBL" id="BK032585">
    <property type="protein sequence ID" value="DAF49604.1"/>
    <property type="molecule type" value="Genomic_DNA"/>
</dbReference>